<dbReference type="PROSITE" id="PS00579">
    <property type="entry name" value="RIBOSOMAL_L29"/>
    <property type="match status" value="1"/>
</dbReference>
<evidence type="ECO:0000256" key="3">
    <source>
        <dbReference type="ARBA" id="ARBA00023274"/>
    </source>
</evidence>
<dbReference type="GO" id="GO:0006412">
    <property type="term" value="P:translation"/>
    <property type="evidence" value="ECO:0007669"/>
    <property type="project" value="UniProtKB-UniRule"/>
</dbReference>
<dbReference type="CDD" id="cd00427">
    <property type="entry name" value="Ribosomal_L29_HIP"/>
    <property type="match status" value="1"/>
</dbReference>
<dbReference type="SUPFAM" id="SSF46561">
    <property type="entry name" value="Ribosomal protein L29 (L29p)"/>
    <property type="match status" value="1"/>
</dbReference>
<evidence type="ECO:0000256" key="4">
    <source>
        <dbReference type="ARBA" id="ARBA00035204"/>
    </source>
</evidence>
<evidence type="ECO:0000256" key="2">
    <source>
        <dbReference type="ARBA" id="ARBA00022980"/>
    </source>
</evidence>
<accession>A0A6M1T8E6</accession>
<dbReference type="Pfam" id="PF00831">
    <property type="entry name" value="Ribosomal_L29"/>
    <property type="match status" value="1"/>
</dbReference>
<organism evidence="7 8">
    <name type="scientific">Halalkalibaculum roseum</name>
    <dbReference type="NCBI Taxonomy" id="2709311"/>
    <lineage>
        <taxon>Bacteria</taxon>
        <taxon>Pseudomonadati</taxon>
        <taxon>Balneolota</taxon>
        <taxon>Balneolia</taxon>
        <taxon>Balneolales</taxon>
        <taxon>Balneolaceae</taxon>
        <taxon>Halalkalibaculum</taxon>
    </lineage>
</organism>
<keyword evidence="6" id="KW-0175">Coiled coil</keyword>
<dbReference type="NCBIfam" id="TIGR00012">
    <property type="entry name" value="L29"/>
    <property type="match status" value="1"/>
</dbReference>
<comment type="caution">
    <text evidence="7">The sequence shown here is derived from an EMBL/GenBank/DDBJ whole genome shotgun (WGS) entry which is preliminary data.</text>
</comment>
<reference evidence="7 8" key="1">
    <citation type="submission" date="2020-02" db="EMBL/GenBank/DDBJ databases">
        <title>Balneolaceae bacterium YR4-1, complete genome.</title>
        <authorList>
            <person name="Li Y."/>
            <person name="Wu S."/>
        </authorList>
    </citation>
    <scope>NUCLEOTIDE SEQUENCE [LARGE SCALE GENOMIC DNA]</scope>
    <source>
        <strain evidence="7 8">YR4-1</strain>
    </source>
</reference>
<keyword evidence="8" id="KW-1185">Reference proteome</keyword>
<dbReference type="InterPro" id="IPR018254">
    <property type="entry name" value="Ribosomal_uL29_CS"/>
</dbReference>
<dbReference type="FunFam" id="1.10.287.310:FF:000001">
    <property type="entry name" value="50S ribosomal protein L29"/>
    <property type="match status" value="1"/>
</dbReference>
<feature type="coiled-coil region" evidence="6">
    <location>
        <begin position="11"/>
        <end position="64"/>
    </location>
</feature>
<dbReference type="GO" id="GO:0003735">
    <property type="term" value="F:structural constituent of ribosome"/>
    <property type="evidence" value="ECO:0007669"/>
    <property type="project" value="InterPro"/>
</dbReference>
<dbReference type="InterPro" id="IPR001854">
    <property type="entry name" value="Ribosomal_uL29"/>
</dbReference>
<dbReference type="EMBL" id="JAALLT010000008">
    <property type="protein sequence ID" value="NGP78175.1"/>
    <property type="molecule type" value="Genomic_DNA"/>
</dbReference>
<dbReference type="AlphaFoldDB" id="A0A6M1T8E6"/>
<sequence>MKAHELRELSLTELRARVKDEKEALQNMKFNHAVAGQLENPARLKMTRREIARLKTIIHEKEQNGSAE</sequence>
<dbReference type="GO" id="GO:1990904">
    <property type="term" value="C:ribonucleoprotein complex"/>
    <property type="evidence" value="ECO:0007669"/>
    <property type="project" value="UniProtKB-KW"/>
</dbReference>
<dbReference type="Proteomes" id="UP000473278">
    <property type="component" value="Unassembled WGS sequence"/>
</dbReference>
<evidence type="ECO:0000313" key="7">
    <source>
        <dbReference type="EMBL" id="NGP78175.1"/>
    </source>
</evidence>
<gene>
    <name evidence="5 7" type="primary">rpmC</name>
    <name evidence="7" type="ORF">G3570_16145</name>
</gene>
<dbReference type="Gene3D" id="1.10.287.310">
    <property type="match status" value="1"/>
</dbReference>
<evidence type="ECO:0000256" key="5">
    <source>
        <dbReference type="HAMAP-Rule" id="MF_00374"/>
    </source>
</evidence>
<dbReference type="GO" id="GO:0005840">
    <property type="term" value="C:ribosome"/>
    <property type="evidence" value="ECO:0007669"/>
    <property type="project" value="UniProtKB-KW"/>
</dbReference>
<dbReference type="InterPro" id="IPR036049">
    <property type="entry name" value="Ribosomal_uL29_sf"/>
</dbReference>
<protein>
    <recommendedName>
        <fullName evidence="4 5">Large ribosomal subunit protein uL29</fullName>
    </recommendedName>
</protein>
<dbReference type="RefSeq" id="WP_165143909.1">
    <property type="nucleotide sequence ID" value="NZ_JAALLT010000008.1"/>
</dbReference>
<comment type="similarity">
    <text evidence="1 5">Belongs to the universal ribosomal protein uL29 family.</text>
</comment>
<proteinExistence type="inferred from homology"/>
<evidence type="ECO:0000256" key="6">
    <source>
        <dbReference type="SAM" id="Coils"/>
    </source>
</evidence>
<evidence type="ECO:0000256" key="1">
    <source>
        <dbReference type="ARBA" id="ARBA00009254"/>
    </source>
</evidence>
<evidence type="ECO:0000313" key="8">
    <source>
        <dbReference type="Proteomes" id="UP000473278"/>
    </source>
</evidence>
<keyword evidence="2 5" id="KW-0689">Ribosomal protein</keyword>
<name>A0A6M1T8E6_9BACT</name>
<dbReference type="HAMAP" id="MF_00374">
    <property type="entry name" value="Ribosomal_uL29"/>
    <property type="match status" value="1"/>
</dbReference>
<keyword evidence="3 5" id="KW-0687">Ribonucleoprotein</keyword>